<dbReference type="EMBL" id="QAOG01000001">
    <property type="protein sequence ID" value="PTQ61818.1"/>
    <property type="molecule type" value="Genomic_DNA"/>
</dbReference>
<organism evidence="1 2">
    <name type="scientific">Sphingomonas aurantiaca</name>
    <dbReference type="NCBI Taxonomy" id="185949"/>
    <lineage>
        <taxon>Bacteria</taxon>
        <taxon>Pseudomonadati</taxon>
        <taxon>Pseudomonadota</taxon>
        <taxon>Alphaproteobacteria</taxon>
        <taxon>Sphingomonadales</taxon>
        <taxon>Sphingomonadaceae</taxon>
        <taxon>Sphingomonas</taxon>
    </lineage>
</organism>
<name>A0A2T5GRB5_9SPHN</name>
<protein>
    <submittedName>
        <fullName evidence="1">Uncharacterized protein</fullName>
    </submittedName>
</protein>
<dbReference type="Proteomes" id="UP000244189">
    <property type="component" value="Unassembled WGS sequence"/>
</dbReference>
<reference evidence="1 2" key="1">
    <citation type="submission" date="2018-04" db="EMBL/GenBank/DDBJ databases">
        <title>Genomic Encyclopedia of Type Strains, Phase III (KMG-III): the genomes of soil and plant-associated and newly described type strains.</title>
        <authorList>
            <person name="Whitman W."/>
        </authorList>
    </citation>
    <scope>NUCLEOTIDE SEQUENCE [LARGE SCALE GENOMIC DNA]</scope>
    <source>
        <strain evidence="1 2">MA101b</strain>
    </source>
</reference>
<comment type="caution">
    <text evidence="1">The sequence shown here is derived from an EMBL/GenBank/DDBJ whole genome shotgun (WGS) entry which is preliminary data.</text>
</comment>
<gene>
    <name evidence="1" type="ORF">C8J26_0085</name>
</gene>
<proteinExistence type="predicted"/>
<evidence type="ECO:0000313" key="2">
    <source>
        <dbReference type="Proteomes" id="UP000244189"/>
    </source>
</evidence>
<dbReference type="AlphaFoldDB" id="A0A2T5GRB5"/>
<accession>A0A2T5GRB5</accession>
<sequence>MSFRFEAAQRIAVSFVGAVLFAAIAVTSATPIIPIA</sequence>
<evidence type="ECO:0000313" key="1">
    <source>
        <dbReference type="EMBL" id="PTQ61818.1"/>
    </source>
</evidence>
<keyword evidence="2" id="KW-1185">Reference proteome</keyword>